<reference evidence="6 7" key="1">
    <citation type="submission" date="2017-10" db="EMBL/GenBank/DDBJ databases">
        <title>Sequencing the genomes of 1000 actinobacteria strains.</title>
        <authorList>
            <person name="Klenk H.-P."/>
        </authorList>
    </citation>
    <scope>NUCLEOTIDE SEQUENCE [LARGE SCALE GENOMIC DNA]</scope>
    <source>
        <strain evidence="6 7">DSM 21801</strain>
    </source>
</reference>
<dbReference type="GO" id="GO:0022857">
    <property type="term" value="F:transmembrane transporter activity"/>
    <property type="evidence" value="ECO:0007669"/>
    <property type="project" value="TreeGrafter"/>
</dbReference>
<feature type="compositionally biased region" description="Polar residues" evidence="4">
    <location>
        <begin position="14"/>
        <end position="25"/>
    </location>
</feature>
<dbReference type="PROSITE" id="PS50893">
    <property type="entry name" value="ABC_TRANSPORTER_2"/>
    <property type="match status" value="1"/>
</dbReference>
<dbReference type="Pfam" id="PF00005">
    <property type="entry name" value="ABC_tran"/>
    <property type="match status" value="1"/>
</dbReference>
<dbReference type="InterPro" id="IPR017911">
    <property type="entry name" value="MacB-like_ATP-bd"/>
</dbReference>
<evidence type="ECO:0000256" key="4">
    <source>
        <dbReference type="SAM" id="MobiDB-lite"/>
    </source>
</evidence>
<dbReference type="PANTHER" id="PTHR24220">
    <property type="entry name" value="IMPORT ATP-BINDING PROTEIN"/>
    <property type="match status" value="1"/>
</dbReference>
<dbReference type="EMBL" id="PDJD01000001">
    <property type="protein sequence ID" value="PFG21185.1"/>
    <property type="molecule type" value="Genomic_DNA"/>
</dbReference>
<dbReference type="GO" id="GO:0005524">
    <property type="term" value="F:ATP binding"/>
    <property type="evidence" value="ECO:0007669"/>
    <property type="project" value="UniProtKB-KW"/>
</dbReference>
<dbReference type="GO" id="GO:0016887">
    <property type="term" value="F:ATP hydrolysis activity"/>
    <property type="evidence" value="ECO:0007669"/>
    <property type="project" value="InterPro"/>
</dbReference>
<evidence type="ECO:0000256" key="2">
    <source>
        <dbReference type="ARBA" id="ARBA00022741"/>
    </source>
</evidence>
<dbReference type="Proteomes" id="UP000224915">
    <property type="component" value="Unassembled WGS sequence"/>
</dbReference>
<organism evidence="6 7">
    <name type="scientific">Serinibacter salmoneus</name>
    <dbReference type="NCBI Taxonomy" id="556530"/>
    <lineage>
        <taxon>Bacteria</taxon>
        <taxon>Bacillati</taxon>
        <taxon>Actinomycetota</taxon>
        <taxon>Actinomycetes</taxon>
        <taxon>Micrococcales</taxon>
        <taxon>Beutenbergiaceae</taxon>
        <taxon>Serinibacter</taxon>
    </lineage>
</organism>
<dbReference type="InterPro" id="IPR003439">
    <property type="entry name" value="ABC_transporter-like_ATP-bd"/>
</dbReference>
<dbReference type="PANTHER" id="PTHR24220:SF685">
    <property type="entry name" value="ABC TRANSPORTER RELATED"/>
    <property type="match status" value="1"/>
</dbReference>
<feature type="region of interest" description="Disordered" evidence="4">
    <location>
        <begin position="1"/>
        <end position="25"/>
    </location>
</feature>
<dbReference type="AlphaFoldDB" id="A0A2A9D4K5"/>
<dbReference type="Gene3D" id="3.40.50.300">
    <property type="entry name" value="P-loop containing nucleotide triphosphate hydrolases"/>
    <property type="match status" value="1"/>
</dbReference>
<keyword evidence="3 6" id="KW-0067">ATP-binding</keyword>
<proteinExistence type="predicted"/>
<dbReference type="GO" id="GO:0098796">
    <property type="term" value="C:membrane protein complex"/>
    <property type="evidence" value="ECO:0007669"/>
    <property type="project" value="UniProtKB-ARBA"/>
</dbReference>
<evidence type="ECO:0000259" key="5">
    <source>
        <dbReference type="PROSITE" id="PS50893"/>
    </source>
</evidence>
<dbReference type="InterPro" id="IPR015854">
    <property type="entry name" value="ABC_transpr_LolD-like"/>
</dbReference>
<evidence type="ECO:0000313" key="7">
    <source>
        <dbReference type="Proteomes" id="UP000224915"/>
    </source>
</evidence>
<dbReference type="SUPFAM" id="SSF52540">
    <property type="entry name" value="P-loop containing nucleoside triphosphate hydrolases"/>
    <property type="match status" value="1"/>
</dbReference>
<protein>
    <submittedName>
        <fullName evidence="6">Putative ABC transport system ATP-binding protein</fullName>
    </submittedName>
</protein>
<feature type="domain" description="ABC transporter" evidence="5">
    <location>
        <begin position="36"/>
        <end position="276"/>
    </location>
</feature>
<dbReference type="CDD" id="cd03255">
    <property type="entry name" value="ABC_MJ0796_LolCDE_FtsE"/>
    <property type="match status" value="1"/>
</dbReference>
<dbReference type="PROSITE" id="PS00211">
    <property type="entry name" value="ABC_TRANSPORTER_1"/>
    <property type="match status" value="1"/>
</dbReference>
<dbReference type="FunFam" id="3.40.50.300:FF:000032">
    <property type="entry name" value="Export ABC transporter ATP-binding protein"/>
    <property type="match status" value="1"/>
</dbReference>
<evidence type="ECO:0000256" key="3">
    <source>
        <dbReference type="ARBA" id="ARBA00022840"/>
    </source>
</evidence>
<dbReference type="GO" id="GO:0005886">
    <property type="term" value="C:plasma membrane"/>
    <property type="evidence" value="ECO:0007669"/>
    <property type="project" value="TreeGrafter"/>
</dbReference>
<dbReference type="SMART" id="SM00382">
    <property type="entry name" value="AAA"/>
    <property type="match status" value="1"/>
</dbReference>
<comment type="caution">
    <text evidence="6">The sequence shown here is derived from an EMBL/GenBank/DDBJ whole genome shotgun (WGS) entry which is preliminary data.</text>
</comment>
<dbReference type="InterPro" id="IPR027417">
    <property type="entry name" value="P-loop_NTPase"/>
</dbReference>
<dbReference type="InterPro" id="IPR017871">
    <property type="entry name" value="ABC_transporter-like_CS"/>
</dbReference>
<accession>A0A2A9D4K5</accession>
<keyword evidence="2" id="KW-0547">Nucleotide-binding</keyword>
<keyword evidence="7" id="KW-1185">Reference proteome</keyword>
<sequence>MGRRADEAPLPTVDTMTTPPTSNPVAIQATTPSPAVTASDLRKTYGRGETAVHALDGVSLALHRGHFTAIMGASGSGKSTLLHLLAGLDSATSGTVHLGGTDLTALDDDALTVLRRERVGFVFQAFNLLPMLTAEQNITLPLELAGARMNAEHRAWLDRLVATLGLRDRLTHRPSELSGGQQQRVAIARALLTQPDVVFADEPTGNLDSRSGAEVLSFLRTCVRELGQTVVMVTHDAQAASYADRVVLVADGRIAGDLSDPTPERVQVALDALRSADSPRSSGGLRGAEILHGASLEAR</sequence>
<evidence type="ECO:0000256" key="1">
    <source>
        <dbReference type="ARBA" id="ARBA00022448"/>
    </source>
</evidence>
<keyword evidence="1" id="KW-0813">Transport</keyword>
<gene>
    <name evidence="6" type="ORF">ATL40_2808</name>
</gene>
<dbReference type="InterPro" id="IPR003593">
    <property type="entry name" value="AAA+_ATPase"/>
</dbReference>
<name>A0A2A9D4K5_9MICO</name>
<evidence type="ECO:0000313" key="6">
    <source>
        <dbReference type="EMBL" id="PFG21185.1"/>
    </source>
</evidence>